<dbReference type="EMBL" id="CP077093">
    <property type="protein sequence ID" value="QXI26586.1"/>
    <property type="molecule type" value="Genomic_DNA"/>
</dbReference>
<dbReference type="Proteomes" id="UP000634530">
    <property type="component" value="Chromosome"/>
</dbReference>
<dbReference type="RefSeq" id="WP_186675376.1">
    <property type="nucleotide sequence ID" value="NZ_CP077093.1"/>
</dbReference>
<name>A0A9E6PHC3_9PSED</name>
<proteinExistence type="predicted"/>
<evidence type="ECO:0000313" key="2">
    <source>
        <dbReference type="Proteomes" id="UP000634530"/>
    </source>
</evidence>
<protein>
    <submittedName>
        <fullName evidence="1">Uncharacterized protein</fullName>
    </submittedName>
</protein>
<gene>
    <name evidence="1" type="ORF">HU752_021985</name>
</gene>
<reference evidence="1 2" key="1">
    <citation type="journal article" date="2020" name="Microorganisms">
        <title>Reliable Identification of Environmental Pseudomonas Isolates Using the rpoD Gene.</title>
        <authorList>
            <consortium name="The Broad Institute Genome Sequencing Platform"/>
            <person name="Girard L."/>
            <person name="Lood C."/>
            <person name="Rokni-Zadeh H."/>
            <person name="van Noort V."/>
            <person name="Lavigne R."/>
            <person name="De Mot R."/>
        </authorList>
    </citation>
    <scope>NUCLEOTIDE SEQUENCE [LARGE SCALE GENOMIC DNA]</scope>
    <source>
        <strain evidence="1 2">RW8P3</strain>
    </source>
</reference>
<evidence type="ECO:0000313" key="1">
    <source>
        <dbReference type="EMBL" id="QXI26586.1"/>
    </source>
</evidence>
<reference evidence="1 2" key="2">
    <citation type="journal article" date="2021" name="Microorganisms">
        <title>The Ever-Expanding Pseudomonas Genus: Description of 43 New Species and Partition of the Pseudomonas putida Group.</title>
        <authorList>
            <person name="Girard L."/>
            <person name="Lood C."/>
            <person name="Hofte M."/>
            <person name="Vandamme P."/>
            <person name="Rokni-Zadeh H."/>
            <person name="van Noort V."/>
            <person name="Lavigne R."/>
            <person name="De Mot R."/>
        </authorList>
    </citation>
    <scope>NUCLEOTIDE SEQUENCE [LARGE SCALE GENOMIC DNA]</scope>
    <source>
        <strain evidence="1 2">RW8P3</strain>
    </source>
</reference>
<keyword evidence="2" id="KW-1185">Reference proteome</keyword>
<dbReference type="KEGG" id="pvw:HU752_021985"/>
<accession>A0A9E6PHC3</accession>
<organism evidence="1 2">
    <name type="scientific">Pseudomonas vanderleydeniana</name>
    <dbReference type="NCBI Taxonomy" id="2745495"/>
    <lineage>
        <taxon>Bacteria</taxon>
        <taxon>Pseudomonadati</taxon>
        <taxon>Pseudomonadota</taxon>
        <taxon>Gammaproteobacteria</taxon>
        <taxon>Pseudomonadales</taxon>
        <taxon>Pseudomonadaceae</taxon>
        <taxon>Pseudomonas</taxon>
    </lineage>
</organism>
<sequence>MTNGDGWPGNGHQLATLKGHLSGLPMLNDRRALILPYPGFIDKPRNGTEP</sequence>
<dbReference type="AlphaFoldDB" id="A0A9E6PHC3"/>